<sequence length="187" mass="21056">MMHEIEDIEQERLRVARRPSAQDAPPVLCWFDVTPTVPLGAYADRMRSLLDAALGLALTEEFDDTLPEDSIPEWFAAVCEPLSADAPDFARRGRESYAAAIQGGPWRLQGWLYEFDPESETRGWAWWDLTRSADGTAQIWVDTWGESFFACDELRWLAYVAGAAEVSGPHLAKVERWHEALVGDGRS</sequence>
<dbReference type="RefSeq" id="WP_150219531.1">
    <property type="nucleotide sequence ID" value="NZ_CP029192.1"/>
</dbReference>
<organism evidence="1 2">
    <name type="scientific">Streptomyces venezuelae</name>
    <dbReference type="NCBI Taxonomy" id="54571"/>
    <lineage>
        <taxon>Bacteria</taxon>
        <taxon>Bacillati</taxon>
        <taxon>Actinomycetota</taxon>
        <taxon>Actinomycetes</taxon>
        <taxon>Kitasatosporales</taxon>
        <taxon>Streptomycetaceae</taxon>
        <taxon>Streptomyces</taxon>
    </lineage>
</organism>
<gene>
    <name evidence="1" type="ORF">DEJ48_31305</name>
</gene>
<dbReference type="AlphaFoldDB" id="A0A5P2C3C7"/>
<evidence type="ECO:0000313" key="2">
    <source>
        <dbReference type="Proteomes" id="UP000322927"/>
    </source>
</evidence>
<dbReference type="OrthoDB" id="583417at2"/>
<accession>A0A5P2C3C7</accession>
<dbReference type="EMBL" id="CP029192">
    <property type="protein sequence ID" value="QES37295.1"/>
    <property type="molecule type" value="Genomic_DNA"/>
</dbReference>
<evidence type="ECO:0000313" key="1">
    <source>
        <dbReference type="EMBL" id="QES37295.1"/>
    </source>
</evidence>
<protein>
    <submittedName>
        <fullName evidence="1">Uncharacterized protein</fullName>
    </submittedName>
</protein>
<reference evidence="1 2" key="1">
    <citation type="submission" date="2018-05" db="EMBL/GenBank/DDBJ databases">
        <title>Streptomyces venezuelae.</title>
        <authorList>
            <person name="Kim W."/>
            <person name="Lee N."/>
            <person name="Cho B.-K."/>
        </authorList>
    </citation>
    <scope>NUCLEOTIDE SEQUENCE [LARGE SCALE GENOMIC DNA]</scope>
    <source>
        <strain evidence="1 2">ATCC 14584</strain>
    </source>
</reference>
<dbReference type="Proteomes" id="UP000322927">
    <property type="component" value="Chromosome"/>
</dbReference>
<proteinExistence type="predicted"/>
<name>A0A5P2C3C7_STRVZ</name>